<evidence type="ECO:0000256" key="5">
    <source>
        <dbReference type="ARBA" id="ARBA00022692"/>
    </source>
</evidence>
<dbReference type="PANTHER" id="PTHR32024:SF1">
    <property type="entry name" value="KTR SYSTEM POTASSIUM UPTAKE PROTEIN B"/>
    <property type="match status" value="1"/>
</dbReference>
<dbReference type="Pfam" id="PF02386">
    <property type="entry name" value="TrkH"/>
    <property type="match status" value="1"/>
</dbReference>
<keyword evidence="3" id="KW-1003">Cell membrane</keyword>
<dbReference type="InterPro" id="IPR003445">
    <property type="entry name" value="Cat_transpt"/>
</dbReference>
<feature type="transmembrane region" description="Helical" evidence="10">
    <location>
        <begin position="410"/>
        <end position="430"/>
    </location>
</feature>
<evidence type="ECO:0000256" key="8">
    <source>
        <dbReference type="ARBA" id="ARBA00023065"/>
    </source>
</evidence>
<dbReference type="InterPro" id="IPR004772">
    <property type="entry name" value="TrkH"/>
</dbReference>
<dbReference type="AlphaFoldDB" id="A0A0G3W780"/>
<gene>
    <name evidence="11" type="primary">ktrB</name>
    <name evidence="11" type="ORF">CACET_c10030</name>
</gene>
<feature type="transmembrane region" description="Helical" evidence="10">
    <location>
        <begin position="46"/>
        <end position="65"/>
    </location>
</feature>
<feature type="transmembrane region" description="Helical" evidence="10">
    <location>
        <begin position="77"/>
        <end position="101"/>
    </location>
</feature>
<feature type="transmembrane region" description="Helical" evidence="10">
    <location>
        <begin position="131"/>
        <end position="152"/>
    </location>
</feature>
<dbReference type="Proteomes" id="UP000035704">
    <property type="component" value="Chromosome"/>
</dbReference>
<keyword evidence="8" id="KW-0406">Ion transport</keyword>
<feature type="transmembrane region" description="Helical" evidence="10">
    <location>
        <begin position="229"/>
        <end position="250"/>
    </location>
</feature>
<evidence type="ECO:0000256" key="4">
    <source>
        <dbReference type="ARBA" id="ARBA00022538"/>
    </source>
</evidence>
<keyword evidence="6" id="KW-0630">Potassium</keyword>
<dbReference type="PATRIC" id="fig|84022.6.peg.1017"/>
<dbReference type="EMBL" id="CP009687">
    <property type="protein sequence ID" value="AKL94506.1"/>
    <property type="molecule type" value="Genomic_DNA"/>
</dbReference>
<feature type="transmembrane region" description="Helical" evidence="10">
    <location>
        <begin position="352"/>
        <end position="373"/>
    </location>
</feature>
<evidence type="ECO:0000313" key="12">
    <source>
        <dbReference type="Proteomes" id="UP000035704"/>
    </source>
</evidence>
<keyword evidence="5 10" id="KW-0812">Transmembrane</keyword>
<keyword evidence="2" id="KW-0813">Transport</keyword>
<reference evidence="11 12" key="1">
    <citation type="submission" date="2014-10" db="EMBL/GenBank/DDBJ databases">
        <title>Genome sequence of Clostridium aceticum DSM 1496.</title>
        <authorList>
            <person name="Poehlein A."/>
            <person name="Schiel-Bengelsdorf B."/>
            <person name="Gottschalk G."/>
            <person name="Duerre P."/>
            <person name="Daniel R."/>
        </authorList>
    </citation>
    <scope>NUCLEOTIDE SEQUENCE [LARGE SCALE GENOMIC DNA]</scope>
    <source>
        <strain evidence="11 12">DSM 1496</strain>
    </source>
</reference>
<comment type="subcellular location">
    <subcellularLocation>
        <location evidence="1">Cell membrane</location>
        <topology evidence="1">Multi-pass membrane protein</topology>
    </subcellularLocation>
</comment>
<dbReference type="GO" id="GO:0015379">
    <property type="term" value="F:potassium:chloride symporter activity"/>
    <property type="evidence" value="ECO:0007669"/>
    <property type="project" value="InterPro"/>
</dbReference>
<accession>A0A0G3W780</accession>
<evidence type="ECO:0000256" key="1">
    <source>
        <dbReference type="ARBA" id="ARBA00004651"/>
    </source>
</evidence>
<proteinExistence type="predicted"/>
<keyword evidence="4" id="KW-0633">Potassium transport</keyword>
<evidence type="ECO:0000256" key="10">
    <source>
        <dbReference type="SAM" id="Phobius"/>
    </source>
</evidence>
<protein>
    <submittedName>
        <fullName evidence="11">Ktr system potassium uptake protein B</fullName>
    </submittedName>
</protein>
<dbReference type="KEGG" id="cace:CACET_c10030"/>
<evidence type="ECO:0000256" key="7">
    <source>
        <dbReference type="ARBA" id="ARBA00022989"/>
    </source>
</evidence>
<dbReference type="STRING" id="84022.CACET_c10030"/>
<dbReference type="NCBIfam" id="TIGR00933">
    <property type="entry name" value="2a38"/>
    <property type="match status" value="1"/>
</dbReference>
<feature type="transmembrane region" description="Helical" evidence="10">
    <location>
        <begin position="16"/>
        <end position="34"/>
    </location>
</feature>
<feature type="transmembrane region" description="Helical" evidence="10">
    <location>
        <begin position="311"/>
        <end position="331"/>
    </location>
</feature>
<keyword evidence="7 10" id="KW-1133">Transmembrane helix</keyword>
<keyword evidence="12" id="KW-1185">Reference proteome</keyword>
<feature type="transmembrane region" description="Helical" evidence="10">
    <location>
        <begin position="194"/>
        <end position="217"/>
    </location>
</feature>
<dbReference type="PANTHER" id="PTHR32024">
    <property type="entry name" value="TRK SYSTEM POTASSIUM UPTAKE PROTEIN TRKG-RELATED"/>
    <property type="match status" value="1"/>
</dbReference>
<evidence type="ECO:0000256" key="2">
    <source>
        <dbReference type="ARBA" id="ARBA00022448"/>
    </source>
</evidence>
<dbReference type="GO" id="GO:0005886">
    <property type="term" value="C:plasma membrane"/>
    <property type="evidence" value="ECO:0007669"/>
    <property type="project" value="UniProtKB-SubCell"/>
</dbReference>
<evidence type="ECO:0000256" key="9">
    <source>
        <dbReference type="ARBA" id="ARBA00023136"/>
    </source>
</evidence>
<evidence type="ECO:0000313" key="11">
    <source>
        <dbReference type="EMBL" id="AKL94506.1"/>
    </source>
</evidence>
<evidence type="ECO:0000256" key="3">
    <source>
        <dbReference type="ARBA" id="ARBA00022475"/>
    </source>
</evidence>
<sequence>MMKEKLGNLRLEPTQILVAGFAVVILVGAILLNLPIASQDGRSIGFVNALFTATSAVCVTGLVVVDTGTHWTVFGKTVIVILIQVGGLGFMTMATMFAILLGKKISLKERLIMQEALNQYSLEGIVRFTKYIIVGTFMIEGIGAFFLSFRFIPEYGWIKGISYSIFHAISAFCNAGFDIIGEGRGLTPYVSDPIVNLTIGFLVIVGGIGFSVMVDLMNHKNLKRLSLHTKMVLFITALLLLIGFGGFLILEWNNPETLGELSVGGKLLGGFFQSMTTRTAGFNTIALDAMTNASKLLTIVLMYIGGSPASTAGGIKTATLGVILFTVVSVIRGKEDTELFHRRIPRDIVNRAITVAVIGITLIIVITMVLTITEAGTSFLDVLFEATSAFGTVGLSLGITSELTIPGRMVIIFMMFSGRVGPLTIAYALARQQRKNKGIIKYPEGKIIVG</sequence>
<organism evidence="11 12">
    <name type="scientific">Clostridium aceticum</name>
    <dbReference type="NCBI Taxonomy" id="84022"/>
    <lineage>
        <taxon>Bacteria</taxon>
        <taxon>Bacillati</taxon>
        <taxon>Bacillota</taxon>
        <taxon>Clostridia</taxon>
        <taxon>Eubacteriales</taxon>
        <taxon>Clostridiaceae</taxon>
        <taxon>Clostridium</taxon>
    </lineage>
</organism>
<keyword evidence="9 10" id="KW-0472">Membrane</keyword>
<name>A0A0G3W780_9CLOT</name>
<evidence type="ECO:0000256" key="6">
    <source>
        <dbReference type="ARBA" id="ARBA00022958"/>
    </source>
</evidence>